<dbReference type="PROSITE" id="PS51257">
    <property type="entry name" value="PROKAR_LIPOPROTEIN"/>
    <property type="match status" value="1"/>
</dbReference>
<sequence>MITSQRSKDWFLIILTVILTVISCVTIYTTQVYEQGDNWQQQAIMGVIGFGCLIGLSRWRYDSLLKFHWLLYAITNISLLVVIFAGITVNGAPRWINIAGFNVQPSEFAKLAVIITLAALLHHQDASKLSSIFKALGVIIVPWALVFIQPDLGTSLVFGVVTLAMLYWANANFGWILLMIAPLFSAFLFNLFLPGWVVFTALMVLIAWFTLPDRALWSILVLFVNYGTGKLGGVLWNLLKDYQKARITLFLDPEQDPLGGGYHLIQSRIAIGSGGLWGNGFMNGSQTQLNFVPEQHTDFIFSAIADQFGLVGSLVVLVLIWLVCWRLVFIATRAKDNFGSLIAIGVLAMIAFQAIINIAMTVGLAPITGIPLPFLSYGRSSLLTNFLAFGVVESIASFRVTSKRKKTVKNSFPTLIIRE</sequence>
<evidence type="ECO:0000313" key="7">
    <source>
        <dbReference type="EMBL" id="MBE9222964.1"/>
    </source>
</evidence>
<dbReference type="Pfam" id="PF01098">
    <property type="entry name" value="FTSW_RODA_SPOVE"/>
    <property type="match status" value="2"/>
</dbReference>
<evidence type="ECO:0000256" key="2">
    <source>
        <dbReference type="ARBA" id="ARBA00022692"/>
    </source>
</evidence>
<evidence type="ECO:0000256" key="4">
    <source>
        <dbReference type="ARBA" id="ARBA00022989"/>
    </source>
</evidence>
<feature type="transmembrane region" description="Helical" evidence="6">
    <location>
        <begin position="156"/>
        <end position="180"/>
    </location>
</feature>
<protein>
    <recommendedName>
        <fullName evidence="6">Peptidoglycan glycosyltransferase RodA</fullName>
        <shortName evidence="6">PGT</shortName>
        <ecNumber evidence="6">2.4.99.28</ecNumber>
    </recommendedName>
    <alternativeName>
        <fullName evidence="6">Cell elongation protein RodA</fullName>
    </alternativeName>
    <alternativeName>
        <fullName evidence="6">Cell wall polymerase</fullName>
    </alternativeName>
    <alternativeName>
        <fullName evidence="6">Peptidoglycan polymerase</fullName>
        <shortName evidence="6">PG polymerase</shortName>
    </alternativeName>
</protein>
<feature type="transmembrane region" description="Helical" evidence="6">
    <location>
        <begin position="382"/>
        <end position="401"/>
    </location>
</feature>
<evidence type="ECO:0000256" key="1">
    <source>
        <dbReference type="ARBA" id="ARBA00004141"/>
    </source>
</evidence>
<dbReference type="HAMAP" id="MF_02079">
    <property type="entry name" value="PGT_RodA"/>
    <property type="match status" value="1"/>
</dbReference>
<comment type="caution">
    <text evidence="7">The sequence shown here is derived from an EMBL/GenBank/DDBJ whole genome shotgun (WGS) entry which is preliminary data.</text>
</comment>
<evidence type="ECO:0000256" key="3">
    <source>
        <dbReference type="ARBA" id="ARBA00022960"/>
    </source>
</evidence>
<feature type="transmembrane region" description="Helical" evidence="6">
    <location>
        <begin position="69"/>
        <end position="89"/>
    </location>
</feature>
<dbReference type="NCBIfam" id="NF037961">
    <property type="entry name" value="RodA_shape"/>
    <property type="match status" value="1"/>
</dbReference>
<comment type="function">
    <text evidence="6">Peptidoglycan polymerase that is essential for cell wall elongation.</text>
</comment>
<feature type="transmembrane region" description="Helical" evidence="6">
    <location>
        <begin position="341"/>
        <end position="362"/>
    </location>
</feature>
<dbReference type="InterPro" id="IPR011923">
    <property type="entry name" value="RodA/MrdB"/>
</dbReference>
<dbReference type="PANTHER" id="PTHR30474:SF1">
    <property type="entry name" value="PEPTIDOGLYCAN GLYCOSYLTRANSFERASE MRDB"/>
    <property type="match status" value="1"/>
</dbReference>
<name>A0ABR9V811_9CHRO</name>
<keyword evidence="6" id="KW-0573">Peptidoglycan synthesis</keyword>
<dbReference type="EC" id="2.4.99.28" evidence="6"/>
<keyword evidence="6" id="KW-0808">Transferase</keyword>
<dbReference type="NCBIfam" id="TIGR02210">
    <property type="entry name" value="rodA_shape"/>
    <property type="match status" value="1"/>
</dbReference>
<reference evidence="7 8" key="1">
    <citation type="submission" date="2020-10" db="EMBL/GenBank/DDBJ databases">
        <authorList>
            <person name="Castelo-Branco R."/>
            <person name="Eusebio N."/>
            <person name="Adriana R."/>
            <person name="Vieira A."/>
            <person name="Brugerolle De Fraissinette N."/>
            <person name="Rezende De Castro R."/>
            <person name="Schneider M.P."/>
            <person name="Vasconcelos V."/>
            <person name="Leao P.N."/>
        </authorList>
    </citation>
    <scope>NUCLEOTIDE SEQUENCE [LARGE SCALE GENOMIC DNA]</scope>
    <source>
        <strain evidence="7 8">LEGE 03274</strain>
    </source>
</reference>
<organism evidence="7 8">
    <name type="scientific">Cyanobacterium stanieri LEGE 03274</name>
    <dbReference type="NCBI Taxonomy" id="1828756"/>
    <lineage>
        <taxon>Bacteria</taxon>
        <taxon>Bacillati</taxon>
        <taxon>Cyanobacteriota</taxon>
        <taxon>Cyanophyceae</taxon>
        <taxon>Oscillatoriophycideae</taxon>
        <taxon>Chroococcales</taxon>
        <taxon>Geminocystaceae</taxon>
        <taxon>Cyanobacterium</taxon>
    </lineage>
</organism>
<feature type="transmembrane region" description="Helical" evidence="6">
    <location>
        <begin position="132"/>
        <end position="150"/>
    </location>
</feature>
<dbReference type="PANTHER" id="PTHR30474">
    <property type="entry name" value="CELL CYCLE PROTEIN"/>
    <property type="match status" value="1"/>
</dbReference>
<comment type="pathway">
    <text evidence="6">Cell wall biogenesis; peptidoglycan biosynthesis.</text>
</comment>
<comment type="similarity">
    <text evidence="6">Belongs to the SEDS family. MrdB/RodA subfamily.</text>
</comment>
<keyword evidence="6" id="KW-0961">Cell wall biogenesis/degradation</keyword>
<comment type="subcellular location">
    <subcellularLocation>
        <location evidence="6">Cell membrane</location>
        <topology evidence="6">Multi-pass membrane protein</topology>
    </subcellularLocation>
    <subcellularLocation>
        <location evidence="1">Membrane</location>
        <topology evidence="1">Multi-pass membrane protein</topology>
    </subcellularLocation>
</comment>
<evidence type="ECO:0000256" key="5">
    <source>
        <dbReference type="ARBA" id="ARBA00023136"/>
    </source>
</evidence>
<proteinExistence type="inferred from homology"/>
<keyword evidence="3 6" id="KW-0133">Cell shape</keyword>
<keyword evidence="5 6" id="KW-0472">Membrane</keyword>
<keyword evidence="6" id="KW-0328">Glycosyltransferase</keyword>
<feature type="transmembrane region" description="Helical" evidence="6">
    <location>
        <begin position="39"/>
        <end position="57"/>
    </location>
</feature>
<keyword evidence="2 6" id="KW-0812">Transmembrane</keyword>
<dbReference type="Proteomes" id="UP000654604">
    <property type="component" value="Unassembled WGS sequence"/>
</dbReference>
<dbReference type="InterPro" id="IPR001182">
    <property type="entry name" value="FtsW/RodA"/>
</dbReference>
<keyword evidence="4 6" id="KW-1133">Transmembrane helix</keyword>
<feature type="transmembrane region" description="Helical" evidence="6">
    <location>
        <begin position="299"/>
        <end position="329"/>
    </location>
</feature>
<comment type="catalytic activity">
    <reaction evidence="6">
        <text>[GlcNAc-(1-&gt;4)-Mur2Ac(oyl-L-Ala-gamma-D-Glu-L-Lys-D-Ala-D-Ala)](n)-di-trans,octa-cis-undecaprenyl diphosphate + beta-D-GlcNAc-(1-&gt;4)-Mur2Ac(oyl-L-Ala-gamma-D-Glu-L-Lys-D-Ala-D-Ala)-di-trans,octa-cis-undecaprenyl diphosphate = [GlcNAc-(1-&gt;4)-Mur2Ac(oyl-L-Ala-gamma-D-Glu-L-Lys-D-Ala-D-Ala)](n+1)-di-trans,octa-cis-undecaprenyl diphosphate + di-trans,octa-cis-undecaprenyl diphosphate + H(+)</text>
        <dbReference type="Rhea" id="RHEA:23708"/>
        <dbReference type="Rhea" id="RHEA-COMP:9602"/>
        <dbReference type="Rhea" id="RHEA-COMP:9603"/>
        <dbReference type="ChEBI" id="CHEBI:15378"/>
        <dbReference type="ChEBI" id="CHEBI:58405"/>
        <dbReference type="ChEBI" id="CHEBI:60033"/>
        <dbReference type="ChEBI" id="CHEBI:78435"/>
        <dbReference type="EC" id="2.4.99.28"/>
    </reaction>
</comment>
<gene>
    <name evidence="6 7" type="primary">rodA</name>
    <name evidence="7" type="ORF">IQ215_09685</name>
</gene>
<feature type="transmembrane region" description="Helical" evidence="6">
    <location>
        <begin position="187"/>
        <end position="209"/>
    </location>
</feature>
<feature type="transmembrane region" description="Helical" evidence="6">
    <location>
        <begin position="215"/>
        <end position="239"/>
    </location>
</feature>
<keyword evidence="8" id="KW-1185">Reference proteome</keyword>
<dbReference type="EMBL" id="JADEWC010000020">
    <property type="protein sequence ID" value="MBE9222964.1"/>
    <property type="molecule type" value="Genomic_DNA"/>
</dbReference>
<evidence type="ECO:0000256" key="6">
    <source>
        <dbReference type="HAMAP-Rule" id="MF_02079"/>
    </source>
</evidence>
<accession>A0ABR9V811</accession>
<keyword evidence="6" id="KW-1003">Cell membrane</keyword>
<feature type="transmembrane region" description="Helical" evidence="6">
    <location>
        <begin position="12"/>
        <end position="33"/>
    </location>
</feature>
<dbReference type="RefSeq" id="WP_193801110.1">
    <property type="nucleotide sequence ID" value="NZ_JADEWC010000020.1"/>
</dbReference>
<evidence type="ECO:0000313" key="8">
    <source>
        <dbReference type="Proteomes" id="UP000654604"/>
    </source>
</evidence>